<accession>A0A4R3LSN3</accession>
<feature type="domain" description="DUF1214" evidence="2">
    <location>
        <begin position="71"/>
        <end position="168"/>
    </location>
</feature>
<evidence type="ECO:0000259" key="2">
    <source>
        <dbReference type="Pfam" id="PF06742"/>
    </source>
</evidence>
<dbReference type="RefSeq" id="WP_132032596.1">
    <property type="nucleotide sequence ID" value="NZ_SMAI01000009.1"/>
</dbReference>
<reference evidence="3 4" key="1">
    <citation type="submission" date="2019-03" db="EMBL/GenBank/DDBJ databases">
        <title>Genomic Encyclopedia of Type Strains, Phase IV (KMG-IV): sequencing the most valuable type-strain genomes for metagenomic binning, comparative biology and taxonomic classification.</title>
        <authorList>
            <person name="Goeker M."/>
        </authorList>
    </citation>
    <scope>NUCLEOTIDE SEQUENCE [LARGE SCALE GENOMIC DNA]</scope>
    <source>
        <strain evidence="3 4">DSM 9035</strain>
    </source>
</reference>
<organism evidence="3 4">
    <name type="scientific">Aquabacter spiritensis</name>
    <dbReference type="NCBI Taxonomy" id="933073"/>
    <lineage>
        <taxon>Bacteria</taxon>
        <taxon>Pseudomonadati</taxon>
        <taxon>Pseudomonadota</taxon>
        <taxon>Alphaproteobacteria</taxon>
        <taxon>Hyphomicrobiales</taxon>
        <taxon>Xanthobacteraceae</taxon>
        <taxon>Aquabacter</taxon>
    </lineage>
</organism>
<dbReference type="PANTHER" id="PTHR36509:SF2">
    <property type="entry name" value="BLL3101 PROTEIN"/>
    <property type="match status" value="1"/>
</dbReference>
<dbReference type="InterPro" id="IPR012038">
    <property type="entry name" value="UCP009471"/>
</dbReference>
<keyword evidence="1" id="KW-0732">Signal</keyword>
<dbReference type="AlphaFoldDB" id="A0A4R3LSN3"/>
<evidence type="ECO:0000313" key="4">
    <source>
        <dbReference type="Proteomes" id="UP000294664"/>
    </source>
</evidence>
<dbReference type="InterPro" id="IPR010621">
    <property type="entry name" value="DUF1214"/>
</dbReference>
<keyword evidence="4" id="KW-1185">Reference proteome</keyword>
<dbReference type="Proteomes" id="UP000294664">
    <property type="component" value="Unassembled WGS sequence"/>
</dbReference>
<dbReference type="InterPro" id="IPR037049">
    <property type="entry name" value="DUF1214_C_sf"/>
</dbReference>
<evidence type="ECO:0000256" key="1">
    <source>
        <dbReference type="SAM" id="SignalP"/>
    </source>
</evidence>
<proteinExistence type="predicted"/>
<dbReference type="Gene3D" id="2.60.120.600">
    <property type="entry name" value="Domain of unknown function DUF1214, C-terminal domain"/>
    <property type="match status" value="1"/>
</dbReference>
<dbReference type="OrthoDB" id="7837485at2"/>
<dbReference type="PIRSF" id="PIRSF009471">
    <property type="entry name" value="UCP009471"/>
    <property type="match status" value="1"/>
</dbReference>
<feature type="chain" id="PRO_5020825253" description="DUF1214 domain-containing protein" evidence="1">
    <location>
        <begin position="24"/>
        <end position="191"/>
    </location>
</feature>
<sequence length="191" mass="20235">MRLLPLAFTLAAAAALGLAATYAAVTQSRGLDVVSAGAWQGWPRSGTTQADPYARAGFARSGELPLELADGLMFLATHDSAGAPLDGRCDLRISGPLPQARVWTLTLMDAEGRLIANDAERYGFTSNEVVYRQDGTIDIVLSPRARAGNWIPTGARGRVKVALRLYDAPFSFSSDTGGGADLPRIATERCP</sequence>
<evidence type="ECO:0000313" key="3">
    <source>
        <dbReference type="EMBL" id="TCT03542.1"/>
    </source>
</evidence>
<name>A0A4R3LSN3_9HYPH</name>
<dbReference type="Pfam" id="PF06742">
    <property type="entry name" value="DUF1214"/>
    <property type="match status" value="1"/>
</dbReference>
<protein>
    <recommendedName>
        <fullName evidence="2">DUF1214 domain-containing protein</fullName>
    </recommendedName>
</protein>
<gene>
    <name evidence="3" type="ORF">EDC64_10992</name>
</gene>
<dbReference type="PANTHER" id="PTHR36509">
    <property type="entry name" value="BLL3101 PROTEIN"/>
    <property type="match status" value="1"/>
</dbReference>
<dbReference type="SUPFAM" id="SSF160935">
    <property type="entry name" value="VPA0735-like"/>
    <property type="match status" value="1"/>
</dbReference>
<dbReference type="EMBL" id="SMAI01000009">
    <property type="protein sequence ID" value="TCT03542.1"/>
    <property type="molecule type" value="Genomic_DNA"/>
</dbReference>
<feature type="signal peptide" evidence="1">
    <location>
        <begin position="1"/>
        <end position="23"/>
    </location>
</feature>
<comment type="caution">
    <text evidence="3">The sequence shown here is derived from an EMBL/GenBank/DDBJ whole genome shotgun (WGS) entry which is preliminary data.</text>
</comment>